<reference evidence="7" key="1">
    <citation type="submission" date="2020-11" db="EMBL/GenBank/DDBJ databases">
        <title>Whole-genome analyses of Nonomuraea sp. K274.</title>
        <authorList>
            <person name="Veyisoglu A."/>
        </authorList>
    </citation>
    <scope>NUCLEOTIDE SEQUENCE</scope>
    <source>
        <strain evidence="7">K274</strain>
    </source>
</reference>
<keyword evidence="4" id="KW-0804">Transcription</keyword>
<dbReference type="Proteomes" id="UP000605361">
    <property type="component" value="Unassembled WGS sequence"/>
</dbReference>
<comment type="similarity">
    <text evidence="1">Belongs to the LysR transcriptional regulatory family.</text>
</comment>
<dbReference type="RefSeq" id="WP_195902578.1">
    <property type="nucleotide sequence ID" value="NZ_JADOGI010000313.1"/>
</dbReference>
<keyword evidence="8" id="KW-1185">Reference proteome</keyword>
<dbReference type="GO" id="GO:0032993">
    <property type="term" value="C:protein-DNA complex"/>
    <property type="evidence" value="ECO:0007669"/>
    <property type="project" value="TreeGrafter"/>
</dbReference>
<sequence length="292" mass="31320">MLDVVRLRVLVAVARKGSLTAAARELHYSQPSVSHHLARLEAETGARLIQRVGRGIRLTEAGRLLAGRAEEIIGRLDDTAEELAAHVGLRSGRVRLAAFPSALGTFVPEAVTLLAGQHPGLRLQLTETEPPEALRLLRAGRVDVAVIFRYDDTAPEDNGISMTHLLDDPSYLLSSGPAGEIADHAESAWIAGCDRCRSHLLEICEQAGYAPRISFTSDDIVAVQALVAASLGLTMLPGLALRAHRHPDVRVAEVPGSTRHVYAAVYGEPPPPPPPEAQLKALQESSLTPRLT</sequence>
<evidence type="ECO:0000256" key="1">
    <source>
        <dbReference type="ARBA" id="ARBA00009437"/>
    </source>
</evidence>
<comment type="caution">
    <text evidence="7">The sequence shown here is derived from an EMBL/GenBank/DDBJ whole genome shotgun (WGS) entry which is preliminary data.</text>
</comment>
<dbReference type="AlphaFoldDB" id="A0A931AIY2"/>
<dbReference type="InterPro" id="IPR005119">
    <property type="entry name" value="LysR_subst-bd"/>
</dbReference>
<name>A0A931AIY2_9ACTN</name>
<proteinExistence type="inferred from homology"/>
<dbReference type="PROSITE" id="PS50931">
    <property type="entry name" value="HTH_LYSR"/>
    <property type="match status" value="1"/>
</dbReference>
<gene>
    <name evidence="7" type="ORF">ITP53_50230</name>
</gene>
<dbReference type="InterPro" id="IPR036388">
    <property type="entry name" value="WH-like_DNA-bd_sf"/>
</dbReference>
<dbReference type="PANTHER" id="PTHR30346">
    <property type="entry name" value="TRANSCRIPTIONAL DUAL REGULATOR HCAR-RELATED"/>
    <property type="match status" value="1"/>
</dbReference>
<dbReference type="Gene3D" id="1.10.10.10">
    <property type="entry name" value="Winged helix-like DNA-binding domain superfamily/Winged helix DNA-binding domain"/>
    <property type="match status" value="1"/>
</dbReference>
<dbReference type="CDD" id="cd08423">
    <property type="entry name" value="PBP2_LTTR_like_6"/>
    <property type="match status" value="1"/>
</dbReference>
<dbReference type="Pfam" id="PF03466">
    <property type="entry name" value="LysR_substrate"/>
    <property type="match status" value="1"/>
</dbReference>
<dbReference type="PRINTS" id="PR00039">
    <property type="entry name" value="HTHLYSR"/>
</dbReference>
<evidence type="ECO:0000256" key="5">
    <source>
        <dbReference type="SAM" id="MobiDB-lite"/>
    </source>
</evidence>
<organism evidence="7 8">
    <name type="scientific">Nonomuraea cypriaca</name>
    <dbReference type="NCBI Taxonomy" id="1187855"/>
    <lineage>
        <taxon>Bacteria</taxon>
        <taxon>Bacillati</taxon>
        <taxon>Actinomycetota</taxon>
        <taxon>Actinomycetes</taxon>
        <taxon>Streptosporangiales</taxon>
        <taxon>Streptosporangiaceae</taxon>
        <taxon>Nonomuraea</taxon>
    </lineage>
</organism>
<dbReference type="SUPFAM" id="SSF53850">
    <property type="entry name" value="Periplasmic binding protein-like II"/>
    <property type="match status" value="1"/>
</dbReference>
<keyword evidence="2" id="KW-0805">Transcription regulation</keyword>
<evidence type="ECO:0000256" key="4">
    <source>
        <dbReference type="ARBA" id="ARBA00023163"/>
    </source>
</evidence>
<feature type="domain" description="HTH lysR-type" evidence="6">
    <location>
        <begin position="2"/>
        <end position="59"/>
    </location>
</feature>
<dbReference type="GO" id="GO:0003700">
    <property type="term" value="F:DNA-binding transcription factor activity"/>
    <property type="evidence" value="ECO:0007669"/>
    <property type="project" value="InterPro"/>
</dbReference>
<dbReference type="Pfam" id="PF00126">
    <property type="entry name" value="HTH_1"/>
    <property type="match status" value="1"/>
</dbReference>
<feature type="region of interest" description="Disordered" evidence="5">
    <location>
        <begin position="265"/>
        <end position="292"/>
    </location>
</feature>
<evidence type="ECO:0000256" key="3">
    <source>
        <dbReference type="ARBA" id="ARBA00023125"/>
    </source>
</evidence>
<dbReference type="InterPro" id="IPR036390">
    <property type="entry name" value="WH_DNA-bd_sf"/>
</dbReference>
<protein>
    <submittedName>
        <fullName evidence="7">LysR family transcriptional regulator</fullName>
    </submittedName>
</protein>
<accession>A0A931AIY2</accession>
<feature type="compositionally biased region" description="Polar residues" evidence="5">
    <location>
        <begin position="283"/>
        <end position="292"/>
    </location>
</feature>
<dbReference type="PANTHER" id="PTHR30346:SF29">
    <property type="entry name" value="LYSR SUBSTRATE-BINDING"/>
    <property type="match status" value="1"/>
</dbReference>
<keyword evidence="3" id="KW-0238">DNA-binding</keyword>
<dbReference type="InterPro" id="IPR000847">
    <property type="entry name" value="LysR_HTH_N"/>
</dbReference>
<evidence type="ECO:0000256" key="2">
    <source>
        <dbReference type="ARBA" id="ARBA00023015"/>
    </source>
</evidence>
<dbReference type="SUPFAM" id="SSF46785">
    <property type="entry name" value="Winged helix' DNA-binding domain"/>
    <property type="match status" value="1"/>
</dbReference>
<dbReference type="EMBL" id="JADOGI010000313">
    <property type="protein sequence ID" value="MBF8193726.1"/>
    <property type="molecule type" value="Genomic_DNA"/>
</dbReference>
<dbReference type="Gene3D" id="3.40.190.10">
    <property type="entry name" value="Periplasmic binding protein-like II"/>
    <property type="match status" value="2"/>
</dbReference>
<evidence type="ECO:0000313" key="7">
    <source>
        <dbReference type="EMBL" id="MBF8193726.1"/>
    </source>
</evidence>
<dbReference type="FunFam" id="1.10.10.10:FF:000001">
    <property type="entry name" value="LysR family transcriptional regulator"/>
    <property type="match status" value="1"/>
</dbReference>
<evidence type="ECO:0000259" key="6">
    <source>
        <dbReference type="PROSITE" id="PS50931"/>
    </source>
</evidence>
<dbReference type="GO" id="GO:0003677">
    <property type="term" value="F:DNA binding"/>
    <property type="evidence" value="ECO:0007669"/>
    <property type="project" value="UniProtKB-KW"/>
</dbReference>
<evidence type="ECO:0000313" key="8">
    <source>
        <dbReference type="Proteomes" id="UP000605361"/>
    </source>
</evidence>